<dbReference type="PANTHER" id="PTHR43712">
    <property type="entry name" value="PUTATIVE (AFU_ORTHOLOGUE AFUA_4G14580)-RELATED"/>
    <property type="match status" value="1"/>
</dbReference>
<dbReference type="PANTHER" id="PTHR43712:SF2">
    <property type="entry name" value="O-METHYLTRANSFERASE CICE"/>
    <property type="match status" value="1"/>
</dbReference>
<evidence type="ECO:0000256" key="1">
    <source>
        <dbReference type="ARBA" id="ARBA00022603"/>
    </source>
</evidence>
<dbReference type="InterPro" id="IPR001077">
    <property type="entry name" value="COMT_C"/>
</dbReference>
<dbReference type="Gene3D" id="1.10.10.10">
    <property type="entry name" value="Winged helix-like DNA-binding domain superfamily/Winged helix DNA-binding domain"/>
    <property type="match status" value="1"/>
</dbReference>
<evidence type="ECO:0000259" key="5">
    <source>
        <dbReference type="Pfam" id="PF08100"/>
    </source>
</evidence>
<reference evidence="6" key="1">
    <citation type="submission" date="2022-06" db="EMBL/GenBank/DDBJ databases">
        <title>Complete genome sequence of soil microorganisms Streptomyces sp. Qhu-M197 isolated from Alpine meadows habitats on the Tibetan Plateau.</title>
        <authorList>
            <person name="Zhang B."/>
            <person name="Xiang X."/>
            <person name="Fan J."/>
        </authorList>
    </citation>
    <scope>NUCLEOTIDE SEQUENCE</scope>
    <source>
        <strain evidence="6">Qhu-M197</strain>
    </source>
</reference>
<dbReference type="SUPFAM" id="SSF46785">
    <property type="entry name" value="Winged helix' DNA-binding domain"/>
    <property type="match status" value="1"/>
</dbReference>
<proteinExistence type="predicted"/>
<dbReference type="Proteomes" id="UP001056374">
    <property type="component" value="Chromosome"/>
</dbReference>
<name>A0ABY4ZCL9_9ACTN</name>
<dbReference type="InterPro" id="IPR029063">
    <property type="entry name" value="SAM-dependent_MTases_sf"/>
</dbReference>
<dbReference type="InterPro" id="IPR016461">
    <property type="entry name" value="COMT-like"/>
</dbReference>
<feature type="domain" description="O-methyltransferase dimerisation" evidence="5">
    <location>
        <begin position="23"/>
        <end position="95"/>
    </location>
</feature>
<dbReference type="PIRSF" id="PIRSF005739">
    <property type="entry name" value="O-mtase"/>
    <property type="match status" value="1"/>
</dbReference>
<accession>A0ABY4ZCL9</accession>
<keyword evidence="1" id="KW-0489">Methyltransferase</keyword>
<keyword evidence="7" id="KW-1185">Reference proteome</keyword>
<dbReference type="Gene3D" id="3.40.50.150">
    <property type="entry name" value="Vaccinia Virus protein VP39"/>
    <property type="match status" value="1"/>
</dbReference>
<sequence>MTNTPAAAPSPADAREILQLNVAYTRARVLHTAMELGLFEYLSAGPRTEAEIREHGRLHSHLVRDWLDALVGLGLLTAADGGTYANTPRAEHFLVPGRPHYIGGAVLQHGRVHYELWNRFADALRDGKATSGKDITAGAVVEEQPDLDRARRFLDHMDTFNQFVVAELSKALDWSRWKTFVDVGGARGNVAAQLVLDHPDLKGSVFDVPGVEPLFDEHMAARGTTGRVDFVGGDFFTDALPAADVVLFGHVLHDHPEESRKRLLGQAFRALPPGGTLLVYDAMLDDRSEAGAYLQSLVCSVILDGGSEYRVRDITAWAEETGFTVEQVVPLDTMTHDRLFVARKPG</sequence>
<feature type="domain" description="O-methyltransferase C-terminal" evidence="4">
    <location>
        <begin position="117"/>
        <end position="323"/>
    </location>
</feature>
<evidence type="ECO:0000256" key="3">
    <source>
        <dbReference type="ARBA" id="ARBA00022691"/>
    </source>
</evidence>
<dbReference type="InterPro" id="IPR036390">
    <property type="entry name" value="WH_DNA-bd_sf"/>
</dbReference>
<dbReference type="InterPro" id="IPR012967">
    <property type="entry name" value="COMT_dimerisation"/>
</dbReference>
<dbReference type="SUPFAM" id="SSF53335">
    <property type="entry name" value="S-adenosyl-L-methionine-dependent methyltransferases"/>
    <property type="match status" value="1"/>
</dbReference>
<evidence type="ECO:0000313" key="6">
    <source>
        <dbReference type="EMBL" id="USQ86657.1"/>
    </source>
</evidence>
<evidence type="ECO:0000313" key="7">
    <source>
        <dbReference type="Proteomes" id="UP001056374"/>
    </source>
</evidence>
<dbReference type="RefSeq" id="WP_252552383.1">
    <property type="nucleotide sequence ID" value="NZ_CP099468.1"/>
</dbReference>
<organism evidence="6 7">
    <name type="scientific">Streptomyces phaeoluteigriseus</name>
    <dbReference type="NCBI Taxonomy" id="114686"/>
    <lineage>
        <taxon>Bacteria</taxon>
        <taxon>Bacillati</taxon>
        <taxon>Actinomycetota</taxon>
        <taxon>Actinomycetes</taxon>
        <taxon>Kitasatosporales</taxon>
        <taxon>Streptomycetaceae</taxon>
        <taxon>Streptomyces</taxon>
        <taxon>Streptomyces aurantiacus group</taxon>
    </lineage>
</organism>
<evidence type="ECO:0000259" key="4">
    <source>
        <dbReference type="Pfam" id="PF00891"/>
    </source>
</evidence>
<dbReference type="Pfam" id="PF00891">
    <property type="entry name" value="Methyltransf_2"/>
    <property type="match status" value="1"/>
</dbReference>
<dbReference type="InterPro" id="IPR036388">
    <property type="entry name" value="WH-like_DNA-bd_sf"/>
</dbReference>
<keyword evidence="2" id="KW-0808">Transferase</keyword>
<dbReference type="Pfam" id="PF08100">
    <property type="entry name" value="Dimerisation"/>
    <property type="match status" value="1"/>
</dbReference>
<dbReference type="PROSITE" id="PS51683">
    <property type="entry name" value="SAM_OMT_II"/>
    <property type="match status" value="1"/>
</dbReference>
<evidence type="ECO:0000256" key="2">
    <source>
        <dbReference type="ARBA" id="ARBA00022679"/>
    </source>
</evidence>
<dbReference type="CDD" id="cd02440">
    <property type="entry name" value="AdoMet_MTases"/>
    <property type="match status" value="1"/>
</dbReference>
<gene>
    <name evidence="6" type="primary">mtmMI</name>
    <name evidence="6" type="ORF">NFX46_24915</name>
</gene>
<protein>
    <submittedName>
        <fullName evidence="6">Demethylpremithracinone o-methyltransferase</fullName>
    </submittedName>
</protein>
<keyword evidence="3" id="KW-0949">S-adenosyl-L-methionine</keyword>
<dbReference type="EMBL" id="CP099468">
    <property type="protein sequence ID" value="USQ86657.1"/>
    <property type="molecule type" value="Genomic_DNA"/>
</dbReference>